<feature type="region of interest" description="Disordered" evidence="9">
    <location>
        <begin position="1233"/>
        <end position="1320"/>
    </location>
</feature>
<evidence type="ECO:0000256" key="7">
    <source>
        <dbReference type="ARBA" id="ARBA00023242"/>
    </source>
</evidence>
<dbReference type="GO" id="GO:0006334">
    <property type="term" value="P:nucleosome assembly"/>
    <property type="evidence" value="ECO:0007669"/>
    <property type="project" value="TreeGrafter"/>
</dbReference>
<feature type="compositionally biased region" description="Basic and acidic residues" evidence="9">
    <location>
        <begin position="757"/>
        <end position="776"/>
    </location>
</feature>
<dbReference type="Proteomes" id="UP001176059">
    <property type="component" value="Unassembled WGS sequence"/>
</dbReference>
<evidence type="ECO:0000313" key="12">
    <source>
        <dbReference type="Proteomes" id="UP001176059"/>
    </source>
</evidence>
<evidence type="ECO:0000313" key="11">
    <source>
        <dbReference type="EMBL" id="KAJ3737818.1"/>
    </source>
</evidence>
<dbReference type="PROSITE" id="PS00674">
    <property type="entry name" value="AAA"/>
    <property type="match status" value="1"/>
</dbReference>
<feature type="compositionally biased region" description="Basic residues" evidence="9">
    <location>
        <begin position="186"/>
        <end position="202"/>
    </location>
</feature>
<dbReference type="InterPro" id="IPR003959">
    <property type="entry name" value="ATPase_AAA_core"/>
</dbReference>
<feature type="compositionally biased region" description="Polar residues" evidence="9">
    <location>
        <begin position="1639"/>
        <end position="1653"/>
    </location>
</feature>
<dbReference type="InterPro" id="IPR036427">
    <property type="entry name" value="Bromodomain-like_sf"/>
</dbReference>
<feature type="compositionally biased region" description="Basic and acidic residues" evidence="9">
    <location>
        <begin position="1233"/>
        <end position="1250"/>
    </location>
</feature>
<dbReference type="InterPro" id="IPR001487">
    <property type="entry name" value="Bromodomain"/>
</dbReference>
<feature type="region of interest" description="Disordered" evidence="9">
    <location>
        <begin position="361"/>
        <end position="385"/>
    </location>
</feature>
<dbReference type="SMART" id="SM00382">
    <property type="entry name" value="AAA"/>
    <property type="match status" value="1"/>
</dbReference>
<feature type="compositionally biased region" description="Gly residues" evidence="9">
    <location>
        <begin position="328"/>
        <end position="340"/>
    </location>
</feature>
<dbReference type="InterPro" id="IPR041569">
    <property type="entry name" value="AAA_lid_3"/>
</dbReference>
<dbReference type="SUPFAM" id="SSF52540">
    <property type="entry name" value="P-loop containing nucleoside triphosphate hydrolases"/>
    <property type="match status" value="2"/>
</dbReference>
<evidence type="ECO:0000256" key="5">
    <source>
        <dbReference type="ARBA" id="ARBA00022840"/>
    </source>
</evidence>
<feature type="compositionally biased region" description="Basic and acidic residues" evidence="9">
    <location>
        <begin position="145"/>
        <end position="155"/>
    </location>
</feature>
<dbReference type="FunFam" id="3.40.50.300:FF:000061">
    <property type="entry name" value="ATPase family, AAA domain-containing 2"/>
    <property type="match status" value="1"/>
</dbReference>
<sequence length="1756" mass="194325">MSSPPSVHHNNPESYGDNDNNINDNDAPRLKIKIRTMAIRTSANDSPPVPLRRSSRHHRESEPSGSEYQQSEKSMMDEEPEAEEEEEDGEPVKIKTKRGRLVPLRNYGESDDEEDGEGENDDLLHFKAEEGDASMRRTRRPKASVIKEDIREGPRRSMRSRNLRDFVVPDEGDEEDDDDEDEGRPRTRSRLTRNKPAARSRSRQVNGRTTNSVDRKPLTGRRTRAAKKEDDYNPGSSSPHSADADGSDDDNAPGTDDLDLEIEPPHEPGPEPEDEISGPDGGAGNGGKPYALRQRQKVNYAIPPPLEELPRPPPQRSNNMNNYRSYGRAGGGRGPGGGYHGGRRKGGLGWSASGAELGKWMGLPADDSDSDAPTRTPRKPFGGIGMAPGFEGAAAGSGLLSGDLAAAGTPSNLGKVDDSTLADADPLGVNVNVTFNEIGGLDEHINSLKEMTVLPLLYPEVFQQFNVTPPRGVLFHGPPGTGKTLLARALAASCRSNGKQITFFMRKGADALSKWVGEAERQLRLLFSQARSSAPSIIFFDEIDGLAPVRSSKQDQIHASIVSTLLALMDGMDGRGQVVVIGATNRPDAIDPALRRPGRFDREFYFPLPDLVAREKILSIMTKGWEGWGSGEEDLRVKERVKGLAELTKGYGGADLRALCTEAALNAIQRKYPQIYKSNDRLLLKPETISVGLRDFMVAIKRLVPSSARSSSSAAAPLPTQLVPLLSESLQKAKEILGRVLPLEKKLTALEEAEYEDYNHNDEGNRDDGDGKDYGGELEREMRLQSMEVLRIHRPRLVLHGPVGMGQSYIGAALLHHLEGYHVQSLELGTLLGDSARTTEAALVQLFVEAKRHSPSVIYIPSLVGWCAAISETARATVRAMLDTLAPTDSILLLAIIDGKFSSLPRDVRAWFGPTVIKDNSVELLAPSADQRLAFFEPLVEDIKRPPNKFADGMGAKRKKRVLEVLPIAPPLEPRKPTERELAVQEENDQRTITILKYRLGPIVGELKRKFKRFTKRAQEEYKAEWDLDGQVAAVPSAPEAPLTTVAQSQNIVQTIEIMSDGAMDVVQETVQQTESQSGPLVNGHPNSADAPSTISNTVDDIQLDPHLQFQPPTVQPPTALPQSHTLPQLPRSPSPAPQPKLYDMDLEKIHELLYKDRYLTPAEFLDDVRKIVHNAAMYSHRDPDRHYKAQAMLTATEVSMQDNFDLTLREECERMAGRERKRRLEWRLKRKEEKEKEKEKQKEKEKENVEAPPFLNGTRRSARNNGERPEMEITDPVALERRLKRQREGGDGAISGNVESGGEVDHYGTRDAKRSRIFEDLNERDPLDLTTPIHTPPRPGAVRFAPAVGTMDSMIVPDHMNQSQNQPSLMFDRFQQRQQHGSMNMNMGYMEQPSSHLQPPFNNVSQQPIASGSDSNLYSRYHAFQQGSYNEPQDPSFPAQPSYQQQSASSAQSYPYSHSSHDFSSYNPTQQPSFPQQPFHHQQSSFQDAPFQPQPQYHHQQSSFQPQLPLNPQRPSSSSHPQPLLTDPPIYQASSSHPTPGPVPSITHEDSSMVVDQPQPQPSSTSTPRGSGMAMLLNPIHSGDEGERERTLSARPSPAPQQNQNFHHQSTSVPVRGDDGNPFLTVSVDSTSRRTPDFRNSTSPHPQPTSILKSPAPPEKAASPMPIIERTPTPLPNFHVSSLLLEQLHASLRASTSGLTVEELEQLRATCLGSVWRHRTEWDRDALVRELQDVVSDFVTEVGANANGSDLDDSS</sequence>
<dbReference type="PANTHER" id="PTHR23069">
    <property type="entry name" value="AAA DOMAIN-CONTAINING"/>
    <property type="match status" value="1"/>
</dbReference>
<feature type="region of interest" description="Disordered" evidence="9">
    <location>
        <begin position="1428"/>
        <end position="1665"/>
    </location>
</feature>
<evidence type="ECO:0000256" key="4">
    <source>
        <dbReference type="ARBA" id="ARBA00022801"/>
    </source>
</evidence>
<keyword evidence="3" id="KW-0547">Nucleotide-binding</keyword>
<comment type="similarity">
    <text evidence="2">Belongs to the AAA ATPase family.</text>
</comment>
<gene>
    <name evidence="11" type="ORF">DFJ43DRAFT_1035450</name>
</gene>
<dbReference type="Pfam" id="PF00004">
    <property type="entry name" value="AAA"/>
    <property type="match status" value="2"/>
</dbReference>
<feature type="region of interest" description="Disordered" evidence="9">
    <location>
        <begin position="1386"/>
        <end position="1416"/>
    </location>
</feature>
<dbReference type="GO" id="GO:0006337">
    <property type="term" value="P:nucleosome disassembly"/>
    <property type="evidence" value="ECO:0007669"/>
    <property type="project" value="TreeGrafter"/>
</dbReference>
<feature type="compositionally biased region" description="Low complexity" evidence="9">
    <location>
        <begin position="1440"/>
        <end position="1459"/>
    </location>
</feature>
<reference evidence="11" key="1">
    <citation type="submission" date="2022-08" db="EMBL/GenBank/DDBJ databases">
        <authorList>
            <consortium name="DOE Joint Genome Institute"/>
            <person name="Min B."/>
            <person name="Sierra-Patev S."/>
            <person name="Naranjo-Ortiz M."/>
            <person name="Looney B."/>
            <person name="Konkel Z."/>
            <person name="Slot J.C."/>
            <person name="Sakamoto Y."/>
            <person name="Steenwyk J.L."/>
            <person name="Rokas A."/>
            <person name="Carro J."/>
            <person name="Camarero S."/>
            <person name="Ferreira P."/>
            <person name="Molpeceres G."/>
            <person name="Ruiz-duenas F.J."/>
            <person name="Serrano A."/>
            <person name="Henrissat B."/>
            <person name="Drula E."/>
            <person name="Hughes K.W."/>
            <person name="Mata J.L."/>
            <person name="Ishikawa N.K."/>
            <person name="Vargas-Isla R."/>
            <person name="Ushijima S."/>
            <person name="Smith C.A."/>
            <person name="Ahrendt S."/>
            <person name="Andreopoulos W."/>
            <person name="He G."/>
            <person name="LaButti K."/>
            <person name="Lipzen A."/>
            <person name="Ng V."/>
            <person name="Riley R."/>
            <person name="Sandor L."/>
            <person name="Barry K."/>
            <person name="Martinez A.T."/>
            <person name="Xiao Y."/>
            <person name="Gibbons J.G."/>
            <person name="Terashima K."/>
            <person name="Hibbett D.S."/>
            <person name="Grigoriev I.V."/>
        </authorList>
    </citation>
    <scope>NUCLEOTIDE SEQUENCE</scope>
    <source>
        <strain evidence="11">ET3784</strain>
    </source>
</reference>
<dbReference type="GO" id="GO:0005634">
    <property type="term" value="C:nucleus"/>
    <property type="evidence" value="ECO:0007669"/>
    <property type="project" value="UniProtKB-SubCell"/>
</dbReference>
<proteinExistence type="inferred from homology"/>
<dbReference type="Gene3D" id="1.10.8.60">
    <property type="match status" value="1"/>
</dbReference>
<dbReference type="EMBL" id="JANVFO010000001">
    <property type="protein sequence ID" value="KAJ3737818.1"/>
    <property type="molecule type" value="Genomic_DNA"/>
</dbReference>
<reference evidence="11" key="2">
    <citation type="journal article" date="2023" name="Proc. Natl. Acad. Sci. U.S.A.">
        <title>A global phylogenomic analysis of the shiitake genus Lentinula.</title>
        <authorList>
            <person name="Sierra-Patev S."/>
            <person name="Min B."/>
            <person name="Naranjo-Ortiz M."/>
            <person name="Looney B."/>
            <person name="Konkel Z."/>
            <person name="Slot J.C."/>
            <person name="Sakamoto Y."/>
            <person name="Steenwyk J.L."/>
            <person name="Rokas A."/>
            <person name="Carro J."/>
            <person name="Camarero S."/>
            <person name="Ferreira P."/>
            <person name="Molpeceres G."/>
            <person name="Ruiz-Duenas F.J."/>
            <person name="Serrano A."/>
            <person name="Henrissat B."/>
            <person name="Drula E."/>
            <person name="Hughes K.W."/>
            <person name="Mata J.L."/>
            <person name="Ishikawa N.K."/>
            <person name="Vargas-Isla R."/>
            <person name="Ushijima S."/>
            <person name="Smith C.A."/>
            <person name="Donoghue J."/>
            <person name="Ahrendt S."/>
            <person name="Andreopoulos W."/>
            <person name="He G."/>
            <person name="LaButti K."/>
            <person name="Lipzen A."/>
            <person name="Ng V."/>
            <person name="Riley R."/>
            <person name="Sandor L."/>
            <person name="Barry K."/>
            <person name="Martinez A.T."/>
            <person name="Xiao Y."/>
            <person name="Gibbons J.G."/>
            <person name="Terashima K."/>
            <person name="Grigoriev I.V."/>
            <person name="Hibbett D."/>
        </authorList>
    </citation>
    <scope>NUCLEOTIDE SEQUENCE</scope>
    <source>
        <strain evidence="11">ET3784</strain>
    </source>
</reference>
<feature type="compositionally biased region" description="Polar residues" evidence="9">
    <location>
        <begin position="1393"/>
        <end position="1416"/>
    </location>
</feature>
<feature type="compositionally biased region" description="Pro residues" evidence="9">
    <location>
        <begin position="302"/>
        <end position="315"/>
    </location>
</feature>
<feature type="compositionally biased region" description="Low complexity" evidence="9">
    <location>
        <begin position="1471"/>
        <end position="1524"/>
    </location>
</feature>
<protein>
    <submittedName>
        <fullName evidence="11">ATPase with bromodomain-containing protein</fullName>
    </submittedName>
</protein>
<evidence type="ECO:0000256" key="9">
    <source>
        <dbReference type="SAM" id="MobiDB-lite"/>
    </source>
</evidence>
<keyword evidence="6 8" id="KW-0103">Bromodomain</keyword>
<keyword evidence="12" id="KW-1185">Reference proteome</keyword>
<feature type="compositionally biased region" description="Acidic residues" evidence="9">
    <location>
        <begin position="168"/>
        <end position="182"/>
    </location>
</feature>
<evidence type="ECO:0000256" key="3">
    <source>
        <dbReference type="ARBA" id="ARBA00022741"/>
    </source>
</evidence>
<dbReference type="GO" id="GO:0003682">
    <property type="term" value="F:chromatin binding"/>
    <property type="evidence" value="ECO:0007669"/>
    <property type="project" value="TreeGrafter"/>
</dbReference>
<dbReference type="FunFam" id="3.40.50.300:FF:001218">
    <property type="entry name" value="AAA family ATPase, putative"/>
    <property type="match status" value="1"/>
</dbReference>
<dbReference type="InterPro" id="IPR003593">
    <property type="entry name" value="AAA+_ATPase"/>
</dbReference>
<feature type="compositionally biased region" description="Basic and acidic residues" evidence="9">
    <location>
        <begin position="1583"/>
        <end position="1593"/>
    </location>
</feature>
<feature type="region of interest" description="Disordered" evidence="9">
    <location>
        <begin position="1073"/>
        <end position="1096"/>
    </location>
</feature>
<dbReference type="GO" id="GO:0042393">
    <property type="term" value="F:histone binding"/>
    <property type="evidence" value="ECO:0007669"/>
    <property type="project" value="TreeGrafter"/>
</dbReference>
<dbReference type="InterPro" id="IPR003960">
    <property type="entry name" value="ATPase_AAA_CS"/>
</dbReference>
<dbReference type="GO" id="GO:0016887">
    <property type="term" value="F:ATP hydrolysis activity"/>
    <property type="evidence" value="ECO:0007669"/>
    <property type="project" value="InterPro"/>
</dbReference>
<feature type="compositionally biased region" description="Basic and acidic residues" evidence="9">
    <location>
        <begin position="122"/>
        <end position="135"/>
    </location>
</feature>
<feature type="region of interest" description="Disordered" evidence="9">
    <location>
        <begin position="1108"/>
        <end position="1141"/>
    </location>
</feature>
<dbReference type="InterPro" id="IPR027417">
    <property type="entry name" value="P-loop_NTPase"/>
</dbReference>
<dbReference type="SUPFAM" id="SSF47370">
    <property type="entry name" value="Bromodomain"/>
    <property type="match status" value="1"/>
</dbReference>
<feature type="compositionally biased region" description="Polar residues" evidence="9">
    <location>
        <begin position="1601"/>
        <end position="1614"/>
    </location>
</feature>
<name>A0AA38JUL8_9AGAR</name>
<dbReference type="GO" id="GO:0045815">
    <property type="term" value="P:transcription initiation-coupled chromatin remodeling"/>
    <property type="evidence" value="ECO:0007669"/>
    <property type="project" value="TreeGrafter"/>
</dbReference>
<feature type="region of interest" description="Disordered" evidence="9">
    <location>
        <begin position="1"/>
        <end position="345"/>
    </location>
</feature>
<feature type="compositionally biased region" description="Acidic residues" evidence="9">
    <location>
        <begin position="77"/>
        <end position="89"/>
    </location>
</feature>
<dbReference type="PANTHER" id="PTHR23069:SF0">
    <property type="entry name" value="TAT-BINDING HOMOLOG 7"/>
    <property type="match status" value="1"/>
</dbReference>
<dbReference type="GO" id="GO:0005524">
    <property type="term" value="F:ATP binding"/>
    <property type="evidence" value="ECO:0007669"/>
    <property type="project" value="UniProtKB-KW"/>
</dbReference>
<dbReference type="InterPro" id="IPR045199">
    <property type="entry name" value="ATAD2-like"/>
</dbReference>
<feature type="compositionally biased region" description="Acidic residues" evidence="9">
    <location>
        <begin position="245"/>
        <end position="262"/>
    </location>
</feature>
<feature type="compositionally biased region" description="Polar residues" evidence="9">
    <location>
        <begin position="1"/>
        <end position="13"/>
    </location>
</feature>
<comment type="caution">
    <text evidence="11">The sequence shown here is derived from an EMBL/GenBank/DDBJ whole genome shotgun (WGS) entry which is preliminary data.</text>
</comment>
<keyword evidence="5" id="KW-0067">ATP-binding</keyword>
<dbReference type="Pfam" id="PF17862">
    <property type="entry name" value="AAA_lid_3"/>
    <property type="match status" value="1"/>
</dbReference>
<feature type="compositionally biased region" description="Polar residues" evidence="9">
    <location>
        <begin position="203"/>
        <end position="212"/>
    </location>
</feature>
<evidence type="ECO:0000256" key="2">
    <source>
        <dbReference type="ARBA" id="ARBA00006914"/>
    </source>
</evidence>
<evidence type="ECO:0000256" key="6">
    <source>
        <dbReference type="ARBA" id="ARBA00023117"/>
    </source>
</evidence>
<dbReference type="Gene3D" id="3.40.50.300">
    <property type="entry name" value="P-loop containing nucleotide triphosphate hydrolases"/>
    <property type="match status" value="2"/>
</dbReference>
<keyword evidence="7" id="KW-0539">Nucleus</keyword>
<dbReference type="PROSITE" id="PS50014">
    <property type="entry name" value="BROMODOMAIN_2"/>
    <property type="match status" value="1"/>
</dbReference>
<dbReference type="Gene3D" id="1.20.920.10">
    <property type="entry name" value="Bromodomain-like"/>
    <property type="match status" value="1"/>
</dbReference>
<accession>A0AA38JUL8</accession>
<feature type="domain" description="Bromo" evidence="10">
    <location>
        <begin position="1145"/>
        <end position="1187"/>
    </location>
</feature>
<keyword evidence="4" id="KW-0378">Hydrolase</keyword>
<feature type="region of interest" description="Disordered" evidence="9">
    <location>
        <begin position="754"/>
        <end position="776"/>
    </location>
</feature>
<evidence type="ECO:0000256" key="1">
    <source>
        <dbReference type="ARBA" id="ARBA00004123"/>
    </source>
</evidence>
<evidence type="ECO:0000256" key="8">
    <source>
        <dbReference type="PROSITE-ProRule" id="PRU00035"/>
    </source>
</evidence>
<evidence type="ECO:0000259" key="10">
    <source>
        <dbReference type="PROSITE" id="PS50014"/>
    </source>
</evidence>
<comment type="subcellular location">
    <subcellularLocation>
        <location evidence="1">Nucleus</location>
    </subcellularLocation>
</comment>
<feature type="compositionally biased region" description="Basic and acidic residues" evidence="9">
    <location>
        <begin position="1304"/>
        <end position="1320"/>
    </location>
</feature>
<feature type="compositionally biased region" description="Basic and acidic residues" evidence="9">
    <location>
        <begin position="1279"/>
        <end position="1291"/>
    </location>
</feature>
<feature type="compositionally biased region" description="Acidic residues" evidence="9">
    <location>
        <begin position="109"/>
        <end position="121"/>
    </location>
</feature>
<organism evidence="11 12">
    <name type="scientific">Lentinula guzmanii</name>
    <dbReference type="NCBI Taxonomy" id="2804957"/>
    <lineage>
        <taxon>Eukaryota</taxon>
        <taxon>Fungi</taxon>
        <taxon>Dikarya</taxon>
        <taxon>Basidiomycota</taxon>
        <taxon>Agaricomycotina</taxon>
        <taxon>Agaricomycetes</taxon>
        <taxon>Agaricomycetidae</taxon>
        <taxon>Agaricales</taxon>
        <taxon>Marasmiineae</taxon>
        <taxon>Omphalotaceae</taxon>
        <taxon>Lentinula</taxon>
    </lineage>
</organism>